<dbReference type="PANTHER" id="PTHR14097">
    <property type="entry name" value="OXIDOREDUCTASE HTATIP2"/>
    <property type="match status" value="1"/>
</dbReference>
<sequence>MKLIVGGSTGFVATEIIRQAISNPAITSIIALGRREASPPVASGPDGDMTKFKTLVIPDVAWEDYPDAVKNELSGANACIWTIAVTPSKSRSTPWETTVKACRDYATYALKTMAELADKSKPPFRFVYVSGVNAVRDPAKKPFLLGDYLLLRGEAENLVLKFAKESKGDVEAAVAKPGIINGPGRVMGLLRGVFLHSIVGLPSIGVDQIAATLIHEVLHGFESDTLLNDDMVRIGQGVLDGRL</sequence>
<proteinExistence type="predicted"/>
<dbReference type="InterPro" id="IPR036291">
    <property type="entry name" value="NAD(P)-bd_dom_sf"/>
</dbReference>
<evidence type="ECO:0000313" key="1">
    <source>
        <dbReference type="EMBL" id="KAK4208553.1"/>
    </source>
</evidence>
<dbReference type="EMBL" id="MU858239">
    <property type="protein sequence ID" value="KAK4208553.1"/>
    <property type="molecule type" value="Genomic_DNA"/>
</dbReference>
<dbReference type="PANTHER" id="PTHR14097:SF9">
    <property type="entry name" value="EPIMERASE, PUTATIVE (AFU_ORTHOLOGUE AFUA_8G07320)-RELATED"/>
    <property type="match status" value="1"/>
</dbReference>
<dbReference type="Proteomes" id="UP001301769">
    <property type="component" value="Unassembled WGS sequence"/>
</dbReference>
<dbReference type="SUPFAM" id="SSF51735">
    <property type="entry name" value="NAD(P)-binding Rossmann-fold domains"/>
    <property type="match status" value="1"/>
</dbReference>
<name>A0AAN7B2J6_9PEZI</name>
<gene>
    <name evidence="1" type="ORF">QBC37DRAFT_431837</name>
</gene>
<reference evidence="1" key="2">
    <citation type="submission" date="2023-05" db="EMBL/GenBank/DDBJ databases">
        <authorList>
            <consortium name="Lawrence Berkeley National Laboratory"/>
            <person name="Steindorff A."/>
            <person name="Hensen N."/>
            <person name="Bonometti L."/>
            <person name="Westerberg I."/>
            <person name="Brannstrom I.O."/>
            <person name="Guillou S."/>
            <person name="Cros-Aarteil S."/>
            <person name="Calhoun S."/>
            <person name="Haridas S."/>
            <person name="Kuo A."/>
            <person name="Mondo S."/>
            <person name="Pangilinan J."/>
            <person name="Riley R."/>
            <person name="Labutti K."/>
            <person name="Andreopoulos B."/>
            <person name="Lipzen A."/>
            <person name="Chen C."/>
            <person name="Yanf M."/>
            <person name="Daum C."/>
            <person name="Ng V."/>
            <person name="Clum A."/>
            <person name="Ohm R."/>
            <person name="Martin F."/>
            <person name="Silar P."/>
            <person name="Natvig D."/>
            <person name="Lalanne C."/>
            <person name="Gautier V."/>
            <person name="Ament-Velasquez S.L."/>
            <person name="Kruys A."/>
            <person name="Hutchinson M.I."/>
            <person name="Powell A.J."/>
            <person name="Barry K."/>
            <person name="Miller A.N."/>
            <person name="Grigoriev I.V."/>
            <person name="Debuchy R."/>
            <person name="Gladieux P."/>
            <person name="Thoren M.H."/>
            <person name="Johannesson H."/>
        </authorList>
    </citation>
    <scope>NUCLEOTIDE SEQUENCE</scope>
    <source>
        <strain evidence="1">PSN293</strain>
    </source>
</reference>
<evidence type="ECO:0000313" key="2">
    <source>
        <dbReference type="Proteomes" id="UP001301769"/>
    </source>
</evidence>
<protein>
    <submittedName>
        <fullName evidence="1">Protein FMP52, mitochondrial</fullName>
    </submittedName>
</protein>
<keyword evidence="2" id="KW-1185">Reference proteome</keyword>
<comment type="caution">
    <text evidence="1">The sequence shown here is derived from an EMBL/GenBank/DDBJ whole genome shotgun (WGS) entry which is preliminary data.</text>
</comment>
<dbReference type="AlphaFoldDB" id="A0AAN7B2J6"/>
<reference evidence="1" key="1">
    <citation type="journal article" date="2023" name="Mol. Phylogenet. Evol.">
        <title>Genome-scale phylogeny and comparative genomics of the fungal order Sordariales.</title>
        <authorList>
            <person name="Hensen N."/>
            <person name="Bonometti L."/>
            <person name="Westerberg I."/>
            <person name="Brannstrom I.O."/>
            <person name="Guillou S."/>
            <person name="Cros-Aarteil S."/>
            <person name="Calhoun S."/>
            <person name="Haridas S."/>
            <person name="Kuo A."/>
            <person name="Mondo S."/>
            <person name="Pangilinan J."/>
            <person name="Riley R."/>
            <person name="LaButti K."/>
            <person name="Andreopoulos B."/>
            <person name="Lipzen A."/>
            <person name="Chen C."/>
            <person name="Yan M."/>
            <person name="Daum C."/>
            <person name="Ng V."/>
            <person name="Clum A."/>
            <person name="Steindorff A."/>
            <person name="Ohm R.A."/>
            <person name="Martin F."/>
            <person name="Silar P."/>
            <person name="Natvig D.O."/>
            <person name="Lalanne C."/>
            <person name="Gautier V."/>
            <person name="Ament-Velasquez S.L."/>
            <person name="Kruys A."/>
            <person name="Hutchinson M.I."/>
            <person name="Powell A.J."/>
            <person name="Barry K."/>
            <person name="Miller A.N."/>
            <person name="Grigoriev I.V."/>
            <person name="Debuchy R."/>
            <person name="Gladieux P."/>
            <person name="Hiltunen Thoren M."/>
            <person name="Johannesson H."/>
        </authorList>
    </citation>
    <scope>NUCLEOTIDE SEQUENCE</scope>
    <source>
        <strain evidence="1">PSN293</strain>
    </source>
</reference>
<dbReference type="Gene3D" id="3.40.50.720">
    <property type="entry name" value="NAD(P)-binding Rossmann-like Domain"/>
    <property type="match status" value="1"/>
</dbReference>
<organism evidence="1 2">
    <name type="scientific">Rhypophila decipiens</name>
    <dbReference type="NCBI Taxonomy" id="261697"/>
    <lineage>
        <taxon>Eukaryota</taxon>
        <taxon>Fungi</taxon>
        <taxon>Dikarya</taxon>
        <taxon>Ascomycota</taxon>
        <taxon>Pezizomycotina</taxon>
        <taxon>Sordariomycetes</taxon>
        <taxon>Sordariomycetidae</taxon>
        <taxon>Sordariales</taxon>
        <taxon>Naviculisporaceae</taxon>
        <taxon>Rhypophila</taxon>
    </lineage>
</organism>
<accession>A0AAN7B2J6</accession>